<keyword evidence="6" id="KW-1003">Cell membrane</keyword>
<comment type="similarity">
    <text evidence="2 6">Belongs to the ABC-2 integral membrane protein family.</text>
</comment>
<dbReference type="STRING" id="1117647.M5M_17960"/>
<evidence type="ECO:0000313" key="9">
    <source>
        <dbReference type="Proteomes" id="UP000000466"/>
    </source>
</evidence>
<keyword evidence="5 6" id="KW-0472">Membrane</keyword>
<dbReference type="HOGENOM" id="CLU_039483_0_0_6"/>
<evidence type="ECO:0000313" key="8">
    <source>
        <dbReference type="EMBL" id="AFV00721.1"/>
    </source>
</evidence>
<organism evidence="8 9">
    <name type="scientific">Simiduia agarivorans (strain DSM 21679 / JCM 13881 / BCRC 17597 / SA1)</name>
    <dbReference type="NCBI Taxonomy" id="1117647"/>
    <lineage>
        <taxon>Bacteria</taxon>
        <taxon>Pseudomonadati</taxon>
        <taxon>Pseudomonadota</taxon>
        <taxon>Gammaproteobacteria</taxon>
        <taxon>Cellvibrionales</taxon>
        <taxon>Cellvibrionaceae</taxon>
        <taxon>Simiduia</taxon>
    </lineage>
</organism>
<dbReference type="OrthoDB" id="8988363at2"/>
<keyword evidence="3 6" id="KW-0812">Transmembrane</keyword>
<protein>
    <recommendedName>
        <fullName evidence="6">Transport permease protein</fullName>
    </recommendedName>
</protein>
<dbReference type="PRINTS" id="PR00164">
    <property type="entry name" value="ABC2TRNSPORT"/>
</dbReference>
<comment type="subcellular location">
    <subcellularLocation>
        <location evidence="6">Cell inner membrane</location>
        <topology evidence="6">Multi-pass membrane protein</topology>
    </subcellularLocation>
    <subcellularLocation>
        <location evidence="1">Membrane</location>
        <topology evidence="1">Multi-pass membrane protein</topology>
    </subcellularLocation>
</comment>
<feature type="transmembrane region" description="Helical" evidence="6">
    <location>
        <begin position="304"/>
        <end position="322"/>
    </location>
</feature>
<evidence type="ECO:0000256" key="4">
    <source>
        <dbReference type="ARBA" id="ARBA00022989"/>
    </source>
</evidence>
<evidence type="ECO:0000256" key="5">
    <source>
        <dbReference type="ARBA" id="ARBA00023136"/>
    </source>
</evidence>
<evidence type="ECO:0000256" key="6">
    <source>
        <dbReference type="RuleBase" id="RU361157"/>
    </source>
</evidence>
<feature type="transmembrane region" description="Helical" evidence="6">
    <location>
        <begin position="177"/>
        <end position="199"/>
    </location>
</feature>
<dbReference type="GO" id="GO:0140359">
    <property type="term" value="F:ABC-type transporter activity"/>
    <property type="evidence" value="ECO:0007669"/>
    <property type="project" value="InterPro"/>
</dbReference>
<keyword evidence="9" id="KW-1185">Reference proteome</keyword>
<dbReference type="InterPro" id="IPR052902">
    <property type="entry name" value="ABC-2_transporter"/>
</dbReference>
<feature type="transmembrane region" description="Helical" evidence="6">
    <location>
        <begin position="21"/>
        <end position="40"/>
    </location>
</feature>
<sequence length="327" mass="36221">MYRLIALFFARNKEYYRDKSSLVWSFIMPPMIIGLMALAFSPDNSALFTVGIQGDANRHPFDQALVHGVAVNDAATGQRQVAYHQIDMLLDPASRTYWINPTSQKGKTLEALLPDETYAGQAIEGNPIRYVDWVVPGILGMNLMFSGLWGIGYVIVRYRKNGVLKRLQATPTHPVEFLAAQMLSRLMIMLGVSTIVYVSCDLMLDFVMLGSYWHLILVAVIGNLSMLALGLVVAARISSEEFANGLLNFISFPMMMVSEVWFSLEGAPQWLTALANLSPLTHMVKAARAIMIEGAGLADITPHLLAMTAMTLVLLTIAGFLFRWQKG</sequence>
<dbReference type="InterPro" id="IPR013525">
    <property type="entry name" value="ABC2_TM"/>
</dbReference>
<dbReference type="eggNOG" id="COG0842">
    <property type="taxonomic scope" value="Bacteria"/>
</dbReference>
<reference evidence="8 9" key="1">
    <citation type="journal article" date="2013" name="Genome Announc.">
        <title>Complete genome sequence of Simiduia agarivorans SA1(T), a marine bacterium able to degrade a variety of polysaccharides.</title>
        <authorList>
            <person name="Lin S.Y."/>
            <person name="Shieh W.Y."/>
            <person name="Chen J.S."/>
            <person name="Tang S.L."/>
        </authorList>
    </citation>
    <scope>NUCLEOTIDE SEQUENCE [LARGE SCALE GENOMIC DNA]</scope>
    <source>
        <strain evidence="9">DSM 21679 / JCM 13881 / BCRC 17597 / SA1</strain>
    </source>
</reference>
<dbReference type="PANTHER" id="PTHR43027:SF2">
    <property type="entry name" value="TRANSPORT PERMEASE PROTEIN"/>
    <property type="match status" value="1"/>
</dbReference>
<gene>
    <name evidence="8" type="ordered locus">M5M_17960</name>
</gene>
<dbReference type="EMBL" id="CP003746">
    <property type="protein sequence ID" value="AFV00721.1"/>
    <property type="molecule type" value="Genomic_DNA"/>
</dbReference>
<feature type="domain" description="ABC transmembrane type-2" evidence="7">
    <location>
        <begin position="99"/>
        <end position="325"/>
    </location>
</feature>
<evidence type="ECO:0000256" key="1">
    <source>
        <dbReference type="ARBA" id="ARBA00004141"/>
    </source>
</evidence>
<feature type="transmembrane region" description="Helical" evidence="6">
    <location>
        <begin position="246"/>
        <end position="264"/>
    </location>
</feature>
<evidence type="ECO:0000259" key="7">
    <source>
        <dbReference type="PROSITE" id="PS51012"/>
    </source>
</evidence>
<dbReference type="Pfam" id="PF01061">
    <property type="entry name" value="ABC2_membrane"/>
    <property type="match status" value="1"/>
</dbReference>
<dbReference type="InterPro" id="IPR047817">
    <property type="entry name" value="ABC2_TM_bact-type"/>
</dbReference>
<name>K4KR39_SIMAS</name>
<evidence type="ECO:0000256" key="2">
    <source>
        <dbReference type="ARBA" id="ARBA00007783"/>
    </source>
</evidence>
<dbReference type="PANTHER" id="PTHR43027">
    <property type="entry name" value="DOXORUBICIN RESISTANCE ABC TRANSPORTER PERMEASE PROTEIN DRRC-RELATED"/>
    <property type="match status" value="1"/>
</dbReference>
<evidence type="ECO:0000256" key="3">
    <source>
        <dbReference type="ARBA" id="ARBA00022692"/>
    </source>
</evidence>
<keyword evidence="6" id="KW-0813">Transport</keyword>
<dbReference type="RefSeq" id="WP_015048873.1">
    <property type="nucleotide sequence ID" value="NC_018868.3"/>
</dbReference>
<feature type="transmembrane region" description="Helical" evidence="6">
    <location>
        <begin position="211"/>
        <end position="234"/>
    </location>
</feature>
<dbReference type="InterPro" id="IPR000412">
    <property type="entry name" value="ABC_2_transport"/>
</dbReference>
<dbReference type="KEGG" id="saga:M5M_17960"/>
<proteinExistence type="inferred from homology"/>
<dbReference type="PROSITE" id="PS51012">
    <property type="entry name" value="ABC_TM2"/>
    <property type="match status" value="1"/>
</dbReference>
<dbReference type="GO" id="GO:0043190">
    <property type="term" value="C:ATP-binding cassette (ABC) transporter complex"/>
    <property type="evidence" value="ECO:0007669"/>
    <property type="project" value="InterPro"/>
</dbReference>
<dbReference type="AlphaFoldDB" id="K4KR39"/>
<keyword evidence="4 6" id="KW-1133">Transmembrane helix</keyword>
<feature type="transmembrane region" description="Helical" evidence="6">
    <location>
        <begin position="133"/>
        <end position="156"/>
    </location>
</feature>
<accession>K4KR39</accession>
<dbReference type="Proteomes" id="UP000000466">
    <property type="component" value="Chromosome"/>
</dbReference>